<sequence>MANISITLPKVEKKRLEHLALSYGLSLPELSQRVLESLASEIPEESIEEYKNSKKLLASYKRALRDWKAGRVRSRL</sequence>
<protein>
    <recommendedName>
        <fullName evidence="3">Ribbon-helix-helix protein CopG domain-containing protein</fullName>
    </recommendedName>
</protein>
<name>A0A0G0ZED1_9BACT</name>
<evidence type="ECO:0000313" key="2">
    <source>
        <dbReference type="Proteomes" id="UP000034036"/>
    </source>
</evidence>
<gene>
    <name evidence="1" type="ORF">UV11_C0020G0008</name>
</gene>
<dbReference type="EMBL" id="LCDF01000020">
    <property type="protein sequence ID" value="KKS47039.1"/>
    <property type="molecule type" value="Genomic_DNA"/>
</dbReference>
<comment type="caution">
    <text evidence="1">The sequence shown here is derived from an EMBL/GenBank/DDBJ whole genome shotgun (WGS) entry which is preliminary data.</text>
</comment>
<evidence type="ECO:0008006" key="3">
    <source>
        <dbReference type="Google" id="ProtNLM"/>
    </source>
</evidence>
<accession>A0A0G0ZED1</accession>
<dbReference type="AlphaFoldDB" id="A0A0G0ZED1"/>
<proteinExistence type="predicted"/>
<reference evidence="1 2" key="1">
    <citation type="journal article" date="2015" name="Nature">
        <title>rRNA introns, odd ribosomes, and small enigmatic genomes across a large radiation of phyla.</title>
        <authorList>
            <person name="Brown C.T."/>
            <person name="Hug L.A."/>
            <person name="Thomas B.C."/>
            <person name="Sharon I."/>
            <person name="Castelle C.J."/>
            <person name="Singh A."/>
            <person name="Wilkins M.J."/>
            <person name="Williams K.H."/>
            <person name="Banfield J.F."/>
        </authorList>
    </citation>
    <scope>NUCLEOTIDE SEQUENCE [LARGE SCALE GENOMIC DNA]</scope>
</reference>
<dbReference type="Proteomes" id="UP000034036">
    <property type="component" value="Unassembled WGS sequence"/>
</dbReference>
<organism evidence="1 2">
    <name type="scientific">Candidatus Giovannonibacteria bacterium GW2011_GWF2_42_19</name>
    <dbReference type="NCBI Taxonomy" id="1618659"/>
    <lineage>
        <taxon>Bacteria</taxon>
        <taxon>Candidatus Giovannoniibacteriota</taxon>
    </lineage>
</organism>
<dbReference type="STRING" id="1618659.UV11_C0020G0008"/>
<evidence type="ECO:0000313" key="1">
    <source>
        <dbReference type="EMBL" id="KKS47039.1"/>
    </source>
</evidence>